<evidence type="ECO:0008006" key="6">
    <source>
        <dbReference type="Google" id="ProtNLM"/>
    </source>
</evidence>
<dbReference type="Proteomes" id="UP000224567">
    <property type="component" value="Unassembled WGS sequence"/>
</dbReference>
<comment type="similarity">
    <text evidence="1">Belongs to the mTERF family.</text>
</comment>
<organism evidence="4 5">
    <name type="scientific">Capsicum baccatum</name>
    <name type="common">Peruvian pepper</name>
    <dbReference type="NCBI Taxonomy" id="33114"/>
    <lineage>
        <taxon>Eukaryota</taxon>
        <taxon>Viridiplantae</taxon>
        <taxon>Streptophyta</taxon>
        <taxon>Embryophyta</taxon>
        <taxon>Tracheophyta</taxon>
        <taxon>Spermatophyta</taxon>
        <taxon>Magnoliopsida</taxon>
        <taxon>eudicotyledons</taxon>
        <taxon>Gunneridae</taxon>
        <taxon>Pentapetalae</taxon>
        <taxon>asterids</taxon>
        <taxon>lamiids</taxon>
        <taxon>Solanales</taxon>
        <taxon>Solanaceae</taxon>
        <taxon>Solanoideae</taxon>
        <taxon>Capsiceae</taxon>
        <taxon>Capsicum</taxon>
    </lineage>
</organism>
<protein>
    <recommendedName>
        <fullName evidence="6">mTERF domain-containing protein 1, mitochondrial</fullName>
    </recommendedName>
</protein>
<keyword evidence="2" id="KW-0805">Transcription regulation</keyword>
<dbReference type="FunFam" id="1.25.70.10:FF:000001">
    <property type="entry name" value="Mitochondrial transcription termination factor-like"/>
    <property type="match status" value="1"/>
</dbReference>
<dbReference type="Pfam" id="PF02536">
    <property type="entry name" value="mTERF"/>
    <property type="match status" value="1"/>
</dbReference>
<evidence type="ECO:0000313" key="5">
    <source>
        <dbReference type="Proteomes" id="UP000224567"/>
    </source>
</evidence>
<dbReference type="OrthoDB" id="637682at2759"/>
<reference evidence="4 5" key="1">
    <citation type="journal article" date="2017" name="Genome Biol.">
        <title>New reference genome sequences of hot pepper reveal the massive evolution of plant disease-resistance genes by retroduplication.</title>
        <authorList>
            <person name="Kim S."/>
            <person name="Park J."/>
            <person name="Yeom S.I."/>
            <person name="Kim Y.M."/>
            <person name="Seo E."/>
            <person name="Kim K.T."/>
            <person name="Kim M.S."/>
            <person name="Lee J.M."/>
            <person name="Cheong K."/>
            <person name="Shin H.S."/>
            <person name="Kim S.B."/>
            <person name="Han K."/>
            <person name="Lee J."/>
            <person name="Park M."/>
            <person name="Lee H.A."/>
            <person name="Lee H.Y."/>
            <person name="Lee Y."/>
            <person name="Oh S."/>
            <person name="Lee J.H."/>
            <person name="Choi E."/>
            <person name="Choi E."/>
            <person name="Lee S.E."/>
            <person name="Jeon J."/>
            <person name="Kim H."/>
            <person name="Choi G."/>
            <person name="Song H."/>
            <person name="Lee J."/>
            <person name="Lee S.C."/>
            <person name="Kwon J.K."/>
            <person name="Lee H.Y."/>
            <person name="Koo N."/>
            <person name="Hong Y."/>
            <person name="Kim R.W."/>
            <person name="Kang W.H."/>
            <person name="Huh J.H."/>
            <person name="Kang B.C."/>
            <person name="Yang T.J."/>
            <person name="Lee Y.H."/>
            <person name="Bennetzen J.L."/>
            <person name="Choi D."/>
        </authorList>
    </citation>
    <scope>NUCLEOTIDE SEQUENCE [LARGE SCALE GENOMIC DNA]</scope>
    <source>
        <strain evidence="5">cv. PBC81</strain>
    </source>
</reference>
<dbReference type="InterPro" id="IPR003690">
    <property type="entry name" value="MTERF"/>
</dbReference>
<accession>A0A2G2WZC8</accession>
<proteinExistence type="inferred from homology"/>
<dbReference type="InterPro" id="IPR038538">
    <property type="entry name" value="MTERF_sf"/>
</dbReference>
<gene>
    <name evidence="4" type="ORF">CQW23_10354</name>
</gene>
<evidence type="ECO:0000256" key="2">
    <source>
        <dbReference type="ARBA" id="ARBA00022472"/>
    </source>
</evidence>
<dbReference type="STRING" id="33114.A0A2G2WZC8"/>
<keyword evidence="2" id="KW-0804">Transcription</keyword>
<dbReference type="GO" id="GO:0003676">
    <property type="term" value="F:nucleic acid binding"/>
    <property type="evidence" value="ECO:0007669"/>
    <property type="project" value="InterPro"/>
</dbReference>
<dbReference type="Gene3D" id="1.25.70.10">
    <property type="entry name" value="Transcription termination factor 3, mitochondrial"/>
    <property type="match status" value="1"/>
</dbReference>
<name>A0A2G2WZC8_CAPBA</name>
<dbReference type="PANTHER" id="PTHR13068:SF138">
    <property type="entry name" value="MITOCHONDRIAL TRANSCRIPTION TERMINATION FACTOR FAMILY PROTEIN"/>
    <property type="match status" value="1"/>
</dbReference>
<comment type="caution">
    <text evidence="4">The sequence shown here is derived from an EMBL/GenBank/DDBJ whole genome shotgun (WGS) entry which is preliminary data.</text>
</comment>
<reference evidence="5" key="2">
    <citation type="journal article" date="2017" name="J. Anim. Genet.">
        <title>Multiple reference genome sequences of hot pepper reveal the massive evolution of plant disease resistance genes by retroduplication.</title>
        <authorList>
            <person name="Kim S."/>
            <person name="Park J."/>
            <person name="Yeom S.-I."/>
            <person name="Kim Y.-M."/>
            <person name="Seo E."/>
            <person name="Kim K.-T."/>
            <person name="Kim M.-S."/>
            <person name="Lee J.M."/>
            <person name="Cheong K."/>
            <person name="Shin H.-S."/>
            <person name="Kim S.-B."/>
            <person name="Han K."/>
            <person name="Lee J."/>
            <person name="Park M."/>
            <person name="Lee H.-A."/>
            <person name="Lee H.-Y."/>
            <person name="Lee Y."/>
            <person name="Oh S."/>
            <person name="Lee J.H."/>
            <person name="Choi E."/>
            <person name="Choi E."/>
            <person name="Lee S.E."/>
            <person name="Jeon J."/>
            <person name="Kim H."/>
            <person name="Choi G."/>
            <person name="Song H."/>
            <person name="Lee J."/>
            <person name="Lee S.-C."/>
            <person name="Kwon J.-K."/>
            <person name="Lee H.-Y."/>
            <person name="Koo N."/>
            <person name="Hong Y."/>
            <person name="Kim R.W."/>
            <person name="Kang W.-H."/>
            <person name="Huh J.H."/>
            <person name="Kang B.-C."/>
            <person name="Yang T.-J."/>
            <person name="Lee Y.-H."/>
            <person name="Bennetzen J.L."/>
            <person name="Choi D."/>
        </authorList>
    </citation>
    <scope>NUCLEOTIDE SEQUENCE [LARGE SCALE GENOMIC DNA]</scope>
    <source>
        <strain evidence="5">cv. PBC81</strain>
    </source>
</reference>
<dbReference type="AlphaFoldDB" id="A0A2G2WZC8"/>
<dbReference type="EMBL" id="MLFT02000004">
    <property type="protein sequence ID" value="PHT50607.1"/>
    <property type="molecule type" value="Genomic_DNA"/>
</dbReference>
<sequence length="417" mass="47386">MLIKLGGKAYPLTVPCITPMALKASFPPTLAVVNISIHQMQPLLPRHISCFILSDSPNKKQPLHLLRCHCLCSSTAGPTHLLEKYLVDSLGFSNQEAASISSKVNSRKKFKNPDSIIFLKQTGFDNTQLKKMVSKVPNLLFRTVTKNIKPKFQCLIDLGLSQADLISVITRNTAIVDRSLDTHLRPTIDSLRRIFGSDDNVVKAIKRSPWLLTFGAHHHITETNILLLKNSGVPDDRIIKMLLRIPSSFAQNPESIKGLLDRVENDFGVPCDSPMFQHGFQVLNGQKKFMLDRKIGIFKSFGWSDDEILDMFRKQPYCVSLSEVRIQKTLNLFMKELGLEPAYLASHPSILMYSLEKRVVPRMQVLKILDEKKLERRKLGLCTVMNLTEEKFIDYFVLPYKDKVPDLYEQLKEIVAP</sequence>
<evidence type="ECO:0000256" key="1">
    <source>
        <dbReference type="ARBA" id="ARBA00007692"/>
    </source>
</evidence>
<dbReference type="PANTHER" id="PTHR13068">
    <property type="entry name" value="CGI-12 PROTEIN-RELATED"/>
    <property type="match status" value="1"/>
</dbReference>
<evidence type="ECO:0000313" key="4">
    <source>
        <dbReference type="EMBL" id="PHT50607.1"/>
    </source>
</evidence>
<dbReference type="GO" id="GO:0006353">
    <property type="term" value="P:DNA-templated transcription termination"/>
    <property type="evidence" value="ECO:0007669"/>
    <property type="project" value="UniProtKB-KW"/>
</dbReference>
<keyword evidence="5" id="KW-1185">Reference proteome</keyword>
<keyword evidence="2" id="KW-0806">Transcription termination</keyword>
<evidence type="ECO:0000256" key="3">
    <source>
        <dbReference type="ARBA" id="ARBA00022946"/>
    </source>
</evidence>
<dbReference type="SMART" id="SM00733">
    <property type="entry name" value="Mterf"/>
    <property type="match status" value="6"/>
</dbReference>
<keyword evidence="3" id="KW-0809">Transit peptide</keyword>